<dbReference type="GO" id="GO:0000018">
    <property type="term" value="P:regulation of DNA recombination"/>
    <property type="evidence" value="ECO:0007669"/>
    <property type="project" value="TreeGrafter"/>
</dbReference>
<reference evidence="6 7" key="1">
    <citation type="submission" date="2015-11" db="EMBL/GenBank/DDBJ databases">
        <title>Expanding the genomic diversity of Burkholderia species for the development of highly accurate diagnostics.</title>
        <authorList>
            <person name="Sahl J."/>
            <person name="Keim P."/>
            <person name="Wagner D."/>
        </authorList>
    </citation>
    <scope>NUCLEOTIDE SEQUENCE [LARGE SCALE GENOMIC DNA]</scope>
    <source>
        <strain evidence="6 7">MSMB1808WGS</strain>
    </source>
</reference>
<dbReference type="PANTHER" id="PTHR38103">
    <property type="entry name" value="RECOMBINATION-ASSOCIATED PROTEIN RDGC"/>
    <property type="match status" value="1"/>
</dbReference>
<evidence type="ECO:0000256" key="3">
    <source>
        <dbReference type="ARBA" id="ARBA00022296"/>
    </source>
</evidence>
<comment type="subcellular location">
    <subcellularLocation>
        <location evidence="1">Cytoplasm</location>
        <location evidence="1">Nucleoid</location>
    </subcellularLocation>
</comment>
<dbReference type="PANTHER" id="PTHR38103:SF1">
    <property type="entry name" value="RECOMBINATION-ASSOCIATED PROTEIN RDGC"/>
    <property type="match status" value="1"/>
</dbReference>
<accession>A0AAW3MS63</accession>
<comment type="similarity">
    <text evidence="2">Belongs to the RdgC family.</text>
</comment>
<evidence type="ECO:0000256" key="1">
    <source>
        <dbReference type="ARBA" id="ARBA00004453"/>
    </source>
</evidence>
<protein>
    <recommendedName>
        <fullName evidence="3">Recombination-associated protein RdgC</fullName>
    </recommendedName>
</protein>
<keyword evidence="7" id="KW-1185">Reference proteome</keyword>
<dbReference type="GO" id="GO:0006310">
    <property type="term" value="P:DNA recombination"/>
    <property type="evidence" value="ECO:0007669"/>
    <property type="project" value="UniProtKB-KW"/>
</dbReference>
<name>A0AAW3MS63_9BURK</name>
<gene>
    <name evidence="6" type="ORF">WJ96_04245</name>
</gene>
<dbReference type="RefSeq" id="WP_059928249.1">
    <property type="nucleotide sequence ID" value="NZ_LPBG01000117.1"/>
</dbReference>
<dbReference type="EMBL" id="LPBJ01000047">
    <property type="protein sequence ID" value="KVP97786.1"/>
    <property type="molecule type" value="Genomic_DNA"/>
</dbReference>
<evidence type="ECO:0000313" key="6">
    <source>
        <dbReference type="EMBL" id="KVP97786.1"/>
    </source>
</evidence>
<dbReference type="Proteomes" id="UP000056453">
    <property type="component" value="Unassembled WGS sequence"/>
</dbReference>
<evidence type="ECO:0000256" key="2">
    <source>
        <dbReference type="ARBA" id="ARBA00008657"/>
    </source>
</evidence>
<evidence type="ECO:0000256" key="5">
    <source>
        <dbReference type="ARBA" id="ARBA00023172"/>
    </source>
</evidence>
<keyword evidence="4" id="KW-0963">Cytoplasm</keyword>
<dbReference type="NCBIfam" id="NF001463">
    <property type="entry name" value="PRK00321.1-4"/>
    <property type="match status" value="1"/>
</dbReference>
<keyword evidence="5" id="KW-0233">DNA recombination</keyword>
<proteinExistence type="inferred from homology"/>
<sequence>MFKSIRVYKITEAWARPSGPAIEAALKKFAFAPLGSTEKESIGWVSPRPQDHSPLLEVISGQWILKLQTESKSVPAGALKKAVEARCKKIEDETGRKVGRKEKKELKEEIELTLLPRAFSKTSSTLVWLDTANNRLIVGTASQRAADDVVAKIIETTQEAGSMIPLALQQTEQSPSAAISQWLLEKEAPAGFTVDRDLELRQPEEKSAVRYAKHNLEIDEVVEHIKSGKVPTQVAMTWNDRVSFVLGADLSLKKIELLEEVFSDATEDDFGFDGDVAISTGELAKLIPDLIDALGGELVRE</sequence>
<dbReference type="AlphaFoldDB" id="A0AAW3MS63"/>
<dbReference type="GO" id="GO:0043590">
    <property type="term" value="C:bacterial nucleoid"/>
    <property type="evidence" value="ECO:0007669"/>
    <property type="project" value="TreeGrafter"/>
</dbReference>
<dbReference type="Pfam" id="PF04381">
    <property type="entry name" value="RdgC"/>
    <property type="match status" value="1"/>
</dbReference>
<dbReference type="NCBIfam" id="NF001464">
    <property type="entry name" value="PRK00321.1-5"/>
    <property type="match status" value="1"/>
</dbReference>
<organism evidence="6 7">
    <name type="scientific">Burkholderia ubonensis</name>
    <dbReference type="NCBI Taxonomy" id="101571"/>
    <lineage>
        <taxon>Bacteria</taxon>
        <taxon>Pseudomonadati</taxon>
        <taxon>Pseudomonadota</taxon>
        <taxon>Betaproteobacteria</taxon>
        <taxon>Burkholderiales</taxon>
        <taxon>Burkholderiaceae</taxon>
        <taxon>Burkholderia</taxon>
        <taxon>Burkholderia cepacia complex</taxon>
    </lineage>
</organism>
<evidence type="ECO:0000256" key="4">
    <source>
        <dbReference type="ARBA" id="ARBA00022490"/>
    </source>
</evidence>
<evidence type="ECO:0000313" key="7">
    <source>
        <dbReference type="Proteomes" id="UP000056453"/>
    </source>
</evidence>
<dbReference type="GO" id="GO:0003690">
    <property type="term" value="F:double-stranded DNA binding"/>
    <property type="evidence" value="ECO:0007669"/>
    <property type="project" value="TreeGrafter"/>
</dbReference>
<comment type="caution">
    <text evidence="6">The sequence shown here is derived from an EMBL/GenBank/DDBJ whole genome shotgun (WGS) entry which is preliminary data.</text>
</comment>
<dbReference type="InterPro" id="IPR007476">
    <property type="entry name" value="RdgC"/>
</dbReference>